<name>A0ABT4CVN3_9CLOT</name>
<comment type="subcellular location">
    <subcellularLocation>
        <location evidence="1">Membrane</location>
    </subcellularLocation>
</comment>
<evidence type="ECO:0000313" key="8">
    <source>
        <dbReference type="Proteomes" id="UP001078443"/>
    </source>
</evidence>
<proteinExistence type="inferred from homology"/>
<comment type="caution">
    <text evidence="7">The sequence shown here is derived from an EMBL/GenBank/DDBJ whole genome shotgun (WGS) entry which is preliminary data.</text>
</comment>
<dbReference type="PANTHER" id="PTHR43025">
    <property type="entry name" value="MONOGALACTOSYLDIACYLGLYCEROL SYNTHASE"/>
    <property type="match status" value="1"/>
</dbReference>
<keyword evidence="4" id="KW-0808">Transferase</keyword>
<dbReference type="RefSeq" id="WP_268039305.1">
    <property type="nucleotide sequence ID" value="NZ_JAPQER010000001.1"/>
</dbReference>
<comment type="similarity">
    <text evidence="2">Belongs to the glycosyltransferase 28 family.</text>
</comment>
<dbReference type="Gene3D" id="3.40.50.2000">
    <property type="entry name" value="Glycogen Phosphorylase B"/>
    <property type="match status" value="1"/>
</dbReference>
<dbReference type="EMBL" id="JAPQER010000001">
    <property type="protein sequence ID" value="MCY6483039.1"/>
    <property type="molecule type" value="Genomic_DNA"/>
</dbReference>
<evidence type="ECO:0000256" key="4">
    <source>
        <dbReference type="ARBA" id="ARBA00022679"/>
    </source>
</evidence>
<dbReference type="Pfam" id="PF06925">
    <property type="entry name" value="MGDG_synth"/>
    <property type="match status" value="1"/>
</dbReference>
<evidence type="ECO:0000256" key="3">
    <source>
        <dbReference type="ARBA" id="ARBA00022676"/>
    </source>
</evidence>
<dbReference type="SUPFAM" id="SSF53756">
    <property type="entry name" value="UDP-Glycosyltransferase/glycogen phosphorylase"/>
    <property type="match status" value="1"/>
</dbReference>
<evidence type="ECO:0000259" key="5">
    <source>
        <dbReference type="Pfam" id="PF04101"/>
    </source>
</evidence>
<keyword evidence="3" id="KW-0328">Glycosyltransferase</keyword>
<dbReference type="Pfam" id="PF04101">
    <property type="entry name" value="Glyco_tran_28_C"/>
    <property type="match status" value="1"/>
</dbReference>
<dbReference type="InterPro" id="IPR007235">
    <property type="entry name" value="Glyco_trans_28_C"/>
</dbReference>
<feature type="domain" description="Glycosyl transferase family 28 C-terminal" evidence="5">
    <location>
        <begin position="198"/>
        <end position="351"/>
    </location>
</feature>
<evidence type="ECO:0000256" key="2">
    <source>
        <dbReference type="ARBA" id="ARBA00006962"/>
    </source>
</evidence>
<sequence length="383" mass="43688">MKKVMIFTASTGGGHNQAAASLEEELKLNGYTVVKLDALKETNKTLESLIIDVHKILANNFPEIYGELYKLSNRKKLNFGLTSIITAIIQNKMYELIQENDPDLIIATHPFIVNVVGRLKKKRKINIPFISVVTDYKAHQTYINKNVDAYITGSYYTKLNMMENGVSKDRIFHYGIPIRREFFTHSISKSRNKESDFTILLMSGSWGTRSMEDILEKLVNSKNKLKIIAVCGQDKTLKKRIEEQCVGKFGDKEIVVYGFTENIPQLMDMSDVIITKPGGLTVSESIAKNIPMIIPYMIPGQEEENAEFLVESGVAIKTEEISDITEVVDKLISNPYLLEKMIRNMKEMSKNYSMERIVQLADRLILEKNYQQIERQVLLSLRA</sequence>
<evidence type="ECO:0000259" key="6">
    <source>
        <dbReference type="Pfam" id="PF06925"/>
    </source>
</evidence>
<gene>
    <name evidence="7" type="ORF">OW763_01560</name>
</gene>
<accession>A0ABT4CVN3</accession>
<protein>
    <submittedName>
        <fullName evidence="7">Glycosyltransferase</fullName>
    </submittedName>
</protein>
<feature type="domain" description="Diacylglycerol glucosyltransferase N-terminal" evidence="6">
    <location>
        <begin position="15"/>
        <end position="178"/>
    </location>
</feature>
<dbReference type="InterPro" id="IPR009695">
    <property type="entry name" value="Diacylglyc_glucosyltr_N"/>
</dbReference>
<dbReference type="PANTHER" id="PTHR43025:SF3">
    <property type="entry name" value="MONOGALACTOSYLDIACYLGLYCEROL SYNTHASE 1, CHLOROPLASTIC"/>
    <property type="match status" value="1"/>
</dbReference>
<dbReference type="InterPro" id="IPR050519">
    <property type="entry name" value="Glycosyltransf_28_UgtP"/>
</dbReference>
<evidence type="ECO:0000313" key="7">
    <source>
        <dbReference type="EMBL" id="MCY6483039.1"/>
    </source>
</evidence>
<organism evidence="7 8">
    <name type="scientific">Clostridium aestuarii</name>
    <dbReference type="NCBI Taxonomy" id="338193"/>
    <lineage>
        <taxon>Bacteria</taxon>
        <taxon>Bacillati</taxon>
        <taxon>Bacillota</taxon>
        <taxon>Clostridia</taxon>
        <taxon>Eubacteriales</taxon>
        <taxon>Clostridiaceae</taxon>
        <taxon>Clostridium</taxon>
    </lineage>
</organism>
<dbReference type="Proteomes" id="UP001078443">
    <property type="component" value="Unassembled WGS sequence"/>
</dbReference>
<evidence type="ECO:0000256" key="1">
    <source>
        <dbReference type="ARBA" id="ARBA00004370"/>
    </source>
</evidence>
<keyword evidence="8" id="KW-1185">Reference proteome</keyword>
<reference evidence="7" key="1">
    <citation type="submission" date="2022-12" db="EMBL/GenBank/DDBJ databases">
        <authorList>
            <person name="Wang J."/>
        </authorList>
    </citation>
    <scope>NUCLEOTIDE SEQUENCE</scope>
    <source>
        <strain evidence="7">HY-45-18</strain>
    </source>
</reference>